<dbReference type="InterPro" id="IPR008949">
    <property type="entry name" value="Isoprenoid_synthase_dom_sf"/>
</dbReference>
<sequence>MTRLKPPVDGLLTSEPDAATTSAPAKGDALQRLASLLAVDLAATNAAIIARMASEVELIPQLAAHLIAAGGKRLRPLLTLASARLCGYRGERHVRLAACVEFIHTATLLHDDVVDESDLRRGLASANAVFGNKASVLVGDFLFARAFELMVADGSLEVLRILCNASATIAEGEVLQLSTQNDLGTDIPRYFKVIEGKTAALFAAACEVGAVVAQRDAATCAALSAYGSALGMAFQLVDDALDYAADQDELGKTVGDDFREGKLTYPVLIAYADGDAQERRFWQRTIEAGEQTEVDLKTAFDLIARHDAIGRTIARAHSFALEAKAALAPLPDDPVRGLMMEAADYAVSRRR</sequence>
<dbReference type="RefSeq" id="WP_170198548.1">
    <property type="nucleotide sequence ID" value="NZ_FTNE01000005.1"/>
</dbReference>
<evidence type="ECO:0000256" key="4">
    <source>
        <dbReference type="ARBA" id="ARBA00022723"/>
    </source>
</evidence>
<protein>
    <recommendedName>
        <fullName evidence="9">Octaprenyl diphosphate synthase</fullName>
        <ecNumber evidence="8">2.5.1.90</ecNumber>
    </recommendedName>
    <alternativeName>
        <fullName evidence="11">All-trans-octaprenyl-diphosphate synthase</fullName>
    </alternativeName>
    <alternativeName>
        <fullName evidence="10">Octaprenyl pyrophosphate synthase</fullName>
    </alternativeName>
</protein>
<dbReference type="Proteomes" id="UP000186308">
    <property type="component" value="Unassembled WGS sequence"/>
</dbReference>
<comment type="catalytic activity">
    <reaction evidence="6">
        <text>5 isopentenyl diphosphate + (2E,6E)-farnesyl diphosphate = all-trans-octaprenyl diphosphate + 5 diphosphate</text>
        <dbReference type="Rhea" id="RHEA:27798"/>
        <dbReference type="ChEBI" id="CHEBI:33019"/>
        <dbReference type="ChEBI" id="CHEBI:57711"/>
        <dbReference type="ChEBI" id="CHEBI:128769"/>
        <dbReference type="ChEBI" id="CHEBI:175763"/>
        <dbReference type="EC" id="2.5.1.90"/>
    </reaction>
</comment>
<comment type="caution">
    <text evidence="14">The sequence shown here is derived from an EMBL/GenBank/DDBJ whole genome shotgun (WGS) entry which is preliminary data.</text>
</comment>
<dbReference type="FunFam" id="1.10.600.10:FF:000002">
    <property type="entry name" value="Octaprenyl diphosphate synthase"/>
    <property type="match status" value="1"/>
</dbReference>
<dbReference type="Gene3D" id="1.10.600.10">
    <property type="entry name" value="Farnesyl Diphosphate Synthase"/>
    <property type="match status" value="1"/>
</dbReference>
<evidence type="ECO:0000256" key="13">
    <source>
        <dbReference type="SAM" id="MobiDB-lite"/>
    </source>
</evidence>
<evidence type="ECO:0000313" key="15">
    <source>
        <dbReference type="Proteomes" id="UP000186308"/>
    </source>
</evidence>
<evidence type="ECO:0000256" key="2">
    <source>
        <dbReference type="ARBA" id="ARBA00006706"/>
    </source>
</evidence>
<dbReference type="EMBL" id="FTNE01000005">
    <property type="protein sequence ID" value="SIQ50947.1"/>
    <property type="molecule type" value="Genomic_DNA"/>
</dbReference>
<gene>
    <name evidence="14" type="ORF">SAMN05421828_105162</name>
</gene>
<dbReference type="GO" id="GO:0046872">
    <property type="term" value="F:metal ion binding"/>
    <property type="evidence" value="ECO:0007669"/>
    <property type="project" value="UniProtKB-KW"/>
</dbReference>
<evidence type="ECO:0000256" key="7">
    <source>
        <dbReference type="ARBA" id="ARBA00055029"/>
    </source>
</evidence>
<comment type="function">
    <text evidence="7">Supplies octaprenyl diphosphate, the precursor for the side chain of the isoprenoid quinones ubiquinone and menaquinone.</text>
</comment>
<evidence type="ECO:0000256" key="11">
    <source>
        <dbReference type="ARBA" id="ARBA00083124"/>
    </source>
</evidence>
<dbReference type="GO" id="GO:0008299">
    <property type="term" value="P:isoprenoid biosynthetic process"/>
    <property type="evidence" value="ECO:0007669"/>
    <property type="project" value="InterPro"/>
</dbReference>
<evidence type="ECO:0000313" key="14">
    <source>
        <dbReference type="EMBL" id="SIQ50947.1"/>
    </source>
</evidence>
<dbReference type="PANTHER" id="PTHR12001:SF69">
    <property type="entry name" value="ALL TRANS-POLYPRENYL-DIPHOSPHATE SYNTHASE PDSS1"/>
    <property type="match status" value="1"/>
</dbReference>
<feature type="region of interest" description="Disordered" evidence="13">
    <location>
        <begin position="1"/>
        <end position="24"/>
    </location>
</feature>
<dbReference type="SFLD" id="SFLDS00005">
    <property type="entry name" value="Isoprenoid_Synthase_Type_I"/>
    <property type="match status" value="1"/>
</dbReference>
<evidence type="ECO:0000256" key="12">
    <source>
        <dbReference type="RuleBase" id="RU004466"/>
    </source>
</evidence>
<dbReference type="PANTHER" id="PTHR12001">
    <property type="entry name" value="GERANYLGERANYL PYROPHOSPHATE SYNTHASE"/>
    <property type="match status" value="1"/>
</dbReference>
<keyword evidence="4" id="KW-0479">Metal-binding</keyword>
<keyword evidence="3 12" id="KW-0808">Transferase</keyword>
<organism evidence="14 15">
    <name type="scientific">Acidiphilium rubrum</name>
    <dbReference type="NCBI Taxonomy" id="526"/>
    <lineage>
        <taxon>Bacteria</taxon>
        <taxon>Pseudomonadati</taxon>
        <taxon>Pseudomonadota</taxon>
        <taxon>Alphaproteobacteria</taxon>
        <taxon>Acetobacterales</taxon>
        <taxon>Acidocellaceae</taxon>
        <taxon>Acidiphilium</taxon>
    </lineage>
</organism>
<evidence type="ECO:0000256" key="3">
    <source>
        <dbReference type="ARBA" id="ARBA00022679"/>
    </source>
</evidence>
<accession>A0A8G2FLB0</accession>
<keyword evidence="15" id="KW-1185">Reference proteome</keyword>
<dbReference type="CDD" id="cd00685">
    <property type="entry name" value="Trans_IPPS_HT"/>
    <property type="match status" value="1"/>
</dbReference>
<dbReference type="Pfam" id="PF00348">
    <property type="entry name" value="polyprenyl_synt"/>
    <property type="match status" value="1"/>
</dbReference>
<dbReference type="EC" id="2.5.1.90" evidence="8"/>
<proteinExistence type="inferred from homology"/>
<evidence type="ECO:0000256" key="1">
    <source>
        <dbReference type="ARBA" id="ARBA00001946"/>
    </source>
</evidence>
<evidence type="ECO:0000256" key="5">
    <source>
        <dbReference type="ARBA" id="ARBA00022842"/>
    </source>
</evidence>
<reference evidence="14 15" key="1">
    <citation type="submission" date="2017-01" db="EMBL/GenBank/DDBJ databases">
        <authorList>
            <person name="Varghese N."/>
            <person name="Submissions S."/>
        </authorList>
    </citation>
    <scope>NUCLEOTIDE SEQUENCE [LARGE SCALE GENOMIC DNA]</scope>
    <source>
        <strain evidence="14 15">ATCC 35905</strain>
    </source>
</reference>
<dbReference type="InterPro" id="IPR000092">
    <property type="entry name" value="Polyprenyl_synt"/>
</dbReference>
<dbReference type="InterPro" id="IPR033749">
    <property type="entry name" value="Polyprenyl_synt_CS"/>
</dbReference>
<evidence type="ECO:0000256" key="9">
    <source>
        <dbReference type="ARBA" id="ARBA00072473"/>
    </source>
</evidence>
<evidence type="ECO:0000256" key="10">
    <source>
        <dbReference type="ARBA" id="ARBA00079637"/>
    </source>
</evidence>
<dbReference type="AlphaFoldDB" id="A0A8G2FLB0"/>
<comment type="similarity">
    <text evidence="2 12">Belongs to the FPP/GGPP synthase family.</text>
</comment>
<evidence type="ECO:0000256" key="8">
    <source>
        <dbReference type="ARBA" id="ARBA00066511"/>
    </source>
</evidence>
<dbReference type="PROSITE" id="PS00723">
    <property type="entry name" value="POLYPRENYL_SYNTHASE_1"/>
    <property type="match status" value="1"/>
</dbReference>
<dbReference type="GO" id="GO:0106350">
    <property type="term" value="F:all-trans-octaprenyl-diphosphate synthase activity"/>
    <property type="evidence" value="ECO:0007669"/>
    <property type="project" value="UniProtKB-EC"/>
</dbReference>
<dbReference type="SUPFAM" id="SSF48576">
    <property type="entry name" value="Terpenoid synthases"/>
    <property type="match status" value="1"/>
</dbReference>
<evidence type="ECO:0000256" key="6">
    <source>
        <dbReference type="ARBA" id="ARBA00051506"/>
    </source>
</evidence>
<name>A0A8G2FLB0_ACIRU</name>
<comment type="cofactor">
    <cofactor evidence="1">
        <name>Mg(2+)</name>
        <dbReference type="ChEBI" id="CHEBI:18420"/>
    </cofactor>
</comment>
<keyword evidence="5" id="KW-0460">Magnesium</keyword>